<dbReference type="SUPFAM" id="SSF52540">
    <property type="entry name" value="P-loop containing nucleoside triphosphate hydrolases"/>
    <property type="match status" value="1"/>
</dbReference>
<evidence type="ECO:0000256" key="2">
    <source>
        <dbReference type="ARBA" id="ARBA00012980"/>
    </source>
</evidence>
<evidence type="ECO:0000313" key="12">
    <source>
        <dbReference type="EMBL" id="UVD81770.1"/>
    </source>
</evidence>
<dbReference type="EMBL" id="CP102734">
    <property type="protein sequence ID" value="UVD81770.1"/>
    <property type="molecule type" value="Genomic_DNA"/>
</dbReference>
<dbReference type="PANTHER" id="PTHR10344:SF4">
    <property type="entry name" value="UMP-CMP KINASE 2, MITOCHONDRIAL"/>
    <property type="match status" value="1"/>
</dbReference>
<feature type="binding site" evidence="10">
    <location>
        <begin position="7"/>
        <end position="14"/>
    </location>
    <ligand>
        <name>ATP</name>
        <dbReference type="ChEBI" id="CHEBI:30616"/>
    </ligand>
</feature>
<dbReference type="InterPro" id="IPR027417">
    <property type="entry name" value="P-loop_NTPase"/>
</dbReference>
<dbReference type="EC" id="2.7.4.9" evidence="2 10"/>
<dbReference type="PANTHER" id="PTHR10344">
    <property type="entry name" value="THYMIDYLATE KINASE"/>
    <property type="match status" value="1"/>
</dbReference>
<dbReference type="GO" id="GO:0004798">
    <property type="term" value="F:dTMP kinase activity"/>
    <property type="evidence" value="ECO:0007669"/>
    <property type="project" value="UniProtKB-EC"/>
</dbReference>
<keyword evidence="5 10" id="KW-0545">Nucleotide biosynthesis</keyword>
<evidence type="ECO:0000256" key="3">
    <source>
        <dbReference type="ARBA" id="ARBA00017144"/>
    </source>
</evidence>
<evidence type="ECO:0000256" key="8">
    <source>
        <dbReference type="ARBA" id="ARBA00022840"/>
    </source>
</evidence>
<reference evidence="12" key="1">
    <citation type="submission" date="2022-08" db="EMBL/GenBank/DDBJ databases">
        <title>Complete genome of Mycoplasma iguanae type strain 2327.</title>
        <authorList>
            <person name="Spergser J."/>
        </authorList>
    </citation>
    <scope>NUCLEOTIDE SEQUENCE</scope>
    <source>
        <strain evidence="12">2327</strain>
    </source>
</reference>
<keyword evidence="6 10" id="KW-0547">Nucleotide-binding</keyword>
<dbReference type="InterPro" id="IPR039430">
    <property type="entry name" value="Thymidylate_kin-like_dom"/>
</dbReference>
<evidence type="ECO:0000256" key="1">
    <source>
        <dbReference type="ARBA" id="ARBA00009776"/>
    </source>
</evidence>
<evidence type="ECO:0000259" key="11">
    <source>
        <dbReference type="Pfam" id="PF02223"/>
    </source>
</evidence>
<dbReference type="CDD" id="cd01672">
    <property type="entry name" value="TMPK"/>
    <property type="match status" value="1"/>
</dbReference>
<evidence type="ECO:0000256" key="5">
    <source>
        <dbReference type="ARBA" id="ARBA00022727"/>
    </source>
</evidence>
<evidence type="ECO:0000256" key="7">
    <source>
        <dbReference type="ARBA" id="ARBA00022777"/>
    </source>
</evidence>
<dbReference type="InterPro" id="IPR018094">
    <property type="entry name" value="Thymidylate_kinase"/>
</dbReference>
<gene>
    <name evidence="10 12" type="primary">tmk</name>
    <name evidence="12" type="ORF">NV226_00405</name>
</gene>
<dbReference type="PROSITE" id="PS01331">
    <property type="entry name" value="THYMIDYLATE_KINASE"/>
    <property type="match status" value="1"/>
</dbReference>
<comment type="catalytic activity">
    <reaction evidence="9 10">
        <text>dTMP + ATP = dTDP + ADP</text>
        <dbReference type="Rhea" id="RHEA:13517"/>
        <dbReference type="ChEBI" id="CHEBI:30616"/>
        <dbReference type="ChEBI" id="CHEBI:58369"/>
        <dbReference type="ChEBI" id="CHEBI:63528"/>
        <dbReference type="ChEBI" id="CHEBI:456216"/>
        <dbReference type="EC" id="2.7.4.9"/>
    </reaction>
</comment>
<dbReference type="RefSeq" id="WP_258210944.1">
    <property type="nucleotide sequence ID" value="NZ_CP102734.1"/>
</dbReference>
<dbReference type="NCBIfam" id="TIGR00041">
    <property type="entry name" value="DTMP_kinase"/>
    <property type="match status" value="1"/>
</dbReference>
<evidence type="ECO:0000256" key="4">
    <source>
        <dbReference type="ARBA" id="ARBA00022679"/>
    </source>
</evidence>
<dbReference type="InterPro" id="IPR018095">
    <property type="entry name" value="Thymidylate_kin_CS"/>
</dbReference>
<comment type="function">
    <text evidence="10">Phosphorylation of dTMP to form dTDP in both de novo and salvage pathways of dTTP synthesis.</text>
</comment>
<feature type="domain" description="Thymidylate kinase-like" evidence="11">
    <location>
        <begin position="5"/>
        <end position="197"/>
    </location>
</feature>
<evidence type="ECO:0000256" key="10">
    <source>
        <dbReference type="HAMAP-Rule" id="MF_00165"/>
    </source>
</evidence>
<proteinExistence type="inferred from homology"/>
<evidence type="ECO:0000256" key="9">
    <source>
        <dbReference type="ARBA" id="ARBA00048743"/>
    </source>
</evidence>
<accession>A0ABY5R9V7</accession>
<organism evidence="12 13">
    <name type="scientific">Mycoplasma iguanae</name>
    <dbReference type="NCBI Taxonomy" id="292461"/>
    <lineage>
        <taxon>Bacteria</taxon>
        <taxon>Bacillati</taxon>
        <taxon>Mycoplasmatota</taxon>
        <taxon>Mollicutes</taxon>
        <taxon>Mycoplasmataceae</taxon>
        <taxon>Mycoplasma</taxon>
    </lineage>
</organism>
<comment type="similarity">
    <text evidence="1 10">Belongs to the thymidylate kinase family.</text>
</comment>
<keyword evidence="7 10" id="KW-0418">Kinase</keyword>
<name>A0ABY5R9V7_9MOLU</name>
<keyword evidence="13" id="KW-1185">Reference proteome</keyword>
<protein>
    <recommendedName>
        <fullName evidence="3 10">Thymidylate kinase</fullName>
        <ecNumber evidence="2 10">2.7.4.9</ecNumber>
    </recommendedName>
    <alternativeName>
        <fullName evidence="10">dTMP kinase</fullName>
    </alternativeName>
</protein>
<evidence type="ECO:0000313" key="13">
    <source>
        <dbReference type="Proteomes" id="UP001059252"/>
    </source>
</evidence>
<sequence length="211" mass="23770">MFITFEGLDGSGKTTIIELIGKKITENFPTQQFIITREPGGKDLAIAEDIRSIILNINYEIDTLTEAVLFAASRRLHLNKIIKPALAANKLVLCDRYVDSSLAYQGGGGKAGEAKILELNKLVIDNLWPEITFLFKISPEEAFNRILKADTTFDRIEKKSLSFFQRVSDSYNKLAAENPNRYVIIDATENIETVLEKVWVVLESRVFNAIK</sequence>
<keyword evidence="4 10" id="KW-0808">Transferase</keyword>
<evidence type="ECO:0000256" key="6">
    <source>
        <dbReference type="ARBA" id="ARBA00022741"/>
    </source>
</evidence>
<dbReference type="Proteomes" id="UP001059252">
    <property type="component" value="Chromosome"/>
</dbReference>
<dbReference type="HAMAP" id="MF_00165">
    <property type="entry name" value="Thymidylate_kinase"/>
    <property type="match status" value="1"/>
</dbReference>
<keyword evidence="8 10" id="KW-0067">ATP-binding</keyword>
<dbReference type="Pfam" id="PF02223">
    <property type="entry name" value="Thymidylate_kin"/>
    <property type="match status" value="1"/>
</dbReference>
<dbReference type="Gene3D" id="3.40.50.300">
    <property type="entry name" value="P-loop containing nucleotide triphosphate hydrolases"/>
    <property type="match status" value="1"/>
</dbReference>